<name>A0A5C5RQ71_9ACTN</name>
<gene>
    <name evidence="3" type="ORF">FK268_11870</name>
</gene>
<dbReference type="InterPro" id="IPR016102">
    <property type="entry name" value="Succinyl-CoA_synth-like"/>
</dbReference>
<dbReference type="AlphaFoldDB" id="A0A5C5RQ71"/>
<dbReference type="Gene3D" id="3.40.50.720">
    <property type="entry name" value="NAD(P)-binding Rossmann-like Domain"/>
    <property type="match status" value="1"/>
</dbReference>
<dbReference type="SUPFAM" id="SSF52210">
    <property type="entry name" value="Succinyl-CoA synthetase domains"/>
    <property type="match status" value="2"/>
</dbReference>
<comment type="caution">
    <text evidence="3">The sequence shown here is derived from an EMBL/GenBank/DDBJ whole genome shotgun (WGS) entry which is preliminary data.</text>
</comment>
<dbReference type="Gene3D" id="3.30.470.20">
    <property type="entry name" value="ATP-grasp fold, B domain"/>
    <property type="match status" value="1"/>
</dbReference>
<dbReference type="Pfam" id="PF13607">
    <property type="entry name" value="Succ_CoA_lig"/>
    <property type="match status" value="1"/>
</dbReference>
<dbReference type="Proteomes" id="UP000319792">
    <property type="component" value="Unassembled WGS sequence"/>
</dbReference>
<evidence type="ECO:0000313" key="4">
    <source>
        <dbReference type="Proteomes" id="UP000319792"/>
    </source>
</evidence>
<feature type="domain" description="ATP-grasp" evidence="2">
    <location>
        <begin position="486"/>
        <end position="535"/>
    </location>
</feature>
<reference evidence="3 4" key="2">
    <citation type="submission" date="2019-08" db="EMBL/GenBank/DDBJ databases">
        <title>Tsukamurella conjunctivitidis sp. nov., Tsukamurella assacharolytica sp. nov. and Tsukamurella sputae sp. nov. isolated from patients with conjunctivitis, bacteraemia (lymphoma) and respiratory infection (sputum) in Hong Kong.</title>
        <authorList>
            <person name="Fok K.M.N."/>
            <person name="Fong J.Y.H."/>
        </authorList>
    </citation>
    <scope>NUCLEOTIDE SEQUENCE [LARGE SCALE GENOMIC DNA]</scope>
    <source>
        <strain evidence="3 4">HKU70</strain>
    </source>
</reference>
<dbReference type="PANTHER" id="PTHR42793">
    <property type="entry name" value="COA BINDING DOMAIN CONTAINING PROTEIN"/>
    <property type="match status" value="1"/>
</dbReference>
<dbReference type="EMBL" id="VIGV01000003">
    <property type="protein sequence ID" value="TWS24291.1"/>
    <property type="molecule type" value="Genomic_DNA"/>
</dbReference>
<dbReference type="OrthoDB" id="190266at2"/>
<dbReference type="Gene3D" id="3.40.50.261">
    <property type="entry name" value="Succinyl-CoA synthetase domains"/>
    <property type="match status" value="2"/>
</dbReference>
<evidence type="ECO:0000256" key="1">
    <source>
        <dbReference type="PROSITE-ProRule" id="PRU00409"/>
    </source>
</evidence>
<dbReference type="GO" id="GO:0046872">
    <property type="term" value="F:metal ion binding"/>
    <property type="evidence" value="ECO:0007669"/>
    <property type="project" value="InterPro"/>
</dbReference>
<dbReference type="GO" id="GO:0005524">
    <property type="term" value="F:ATP binding"/>
    <property type="evidence" value="ECO:0007669"/>
    <property type="project" value="UniProtKB-UniRule"/>
</dbReference>
<dbReference type="Gene3D" id="3.30.1490.20">
    <property type="entry name" value="ATP-grasp fold, A domain"/>
    <property type="match status" value="1"/>
</dbReference>
<keyword evidence="4" id="KW-1185">Reference proteome</keyword>
<evidence type="ECO:0000313" key="3">
    <source>
        <dbReference type="EMBL" id="TWS24291.1"/>
    </source>
</evidence>
<dbReference type="InterPro" id="IPR011761">
    <property type="entry name" value="ATP-grasp"/>
</dbReference>
<dbReference type="PROSITE" id="PS50975">
    <property type="entry name" value="ATP_GRASP"/>
    <property type="match status" value="1"/>
</dbReference>
<dbReference type="RefSeq" id="WP_146434196.1">
    <property type="nucleotide sequence ID" value="NZ_VIGV01000003.1"/>
</dbReference>
<accession>A0A5C5RQ71</accession>
<reference evidence="3 4" key="1">
    <citation type="submission" date="2019-06" db="EMBL/GenBank/DDBJ databases">
        <authorList>
            <person name="Teng J.L.L."/>
            <person name="Lee H.H."/>
            <person name="Lau S.K.P."/>
            <person name="Woo P.C.Y."/>
        </authorList>
    </citation>
    <scope>NUCLEOTIDE SEQUENCE [LARGE SCALE GENOMIC DNA]</scope>
    <source>
        <strain evidence="3 4">HKU70</strain>
    </source>
</reference>
<keyword evidence="1" id="KW-0067">ATP-binding</keyword>
<sequence length="684" mass="69086">MSTIVARDLGVLFDPASVAIVGASNDETKYGNWIGVEAIKMAGRRTVHLVNRRGEEVLGCATLRSVRDAGEPVDLVVIAVPVSGFEDAVEDALAAGARAIVGVTAGFAEIGDEGRAMQERVVARVREAGAVLVGPNCLGVSDSTAGLTLASNALPAGRVALLSQSGNMALETAQLLSARGHGFSRFVSLGNQADIELADLIRACADHDGTDLIAVYCEDFGDGRAFVEASRAAAEAGKPVVVLTVGGSEASVRGARSHTGAMTSSAAVVQAACDAAGVVRVGSPRALADAAALLMSCSRTPVRTVGILADGGGHAGVGSDVATRAGLEVPEFGSATADSLRAVLPPSAAVSNPVDLAGAGEQDITSFAVVLDAMLGDDAVDAVLATGYFGGYGMYGGALAAAEVATAHEMVRIIRERGKPVVVHTMHPDSPAAEVLRSSGILVVGAVDDGADALAVVGSAAAGRDVPRLPSESAAPVTTADYWNDRRLLAAAGVRFPAAALVTGADDAVANADEIGYPVVVKAMGLLHKSDSGGVALGLADAAAVRAAVDRMDRDLQPPAYVVEAMADLKAGVELIVGVQRDPRFGPVLMVGLGGVFTEVLGDTAFALAPVDADTARGLLESLRCAALLRGVRGRPAVDVAAAARLIATVSEVAVAHPEISELEVNPVLATADGALALDVRVVL</sequence>
<proteinExistence type="predicted"/>
<keyword evidence="1" id="KW-0547">Nucleotide-binding</keyword>
<dbReference type="InterPro" id="IPR013815">
    <property type="entry name" value="ATP_grasp_subdomain_1"/>
</dbReference>
<evidence type="ECO:0000259" key="2">
    <source>
        <dbReference type="PROSITE" id="PS50975"/>
    </source>
</evidence>
<dbReference type="Pfam" id="PF13380">
    <property type="entry name" value="CoA_binding_2"/>
    <property type="match status" value="1"/>
</dbReference>
<dbReference type="SUPFAM" id="SSF56059">
    <property type="entry name" value="Glutathione synthetase ATP-binding domain-like"/>
    <property type="match status" value="1"/>
</dbReference>
<protein>
    <submittedName>
        <fullName evidence="3">CoA-binding protein</fullName>
    </submittedName>
</protein>
<dbReference type="Pfam" id="PF13549">
    <property type="entry name" value="ATP-grasp_5"/>
    <property type="match status" value="1"/>
</dbReference>
<dbReference type="InterPro" id="IPR032875">
    <property type="entry name" value="Succ_CoA_lig_flav_dom"/>
</dbReference>
<dbReference type="InterPro" id="IPR003781">
    <property type="entry name" value="CoA-bd"/>
</dbReference>
<dbReference type="PANTHER" id="PTHR42793:SF1">
    <property type="entry name" value="PEPTIDYL-LYSINE N-ACETYLTRANSFERASE PATZ"/>
    <property type="match status" value="1"/>
</dbReference>
<organism evidence="3 4">
    <name type="scientific">Tsukamurella sputi</name>
    <dbReference type="NCBI Taxonomy" id="2591848"/>
    <lineage>
        <taxon>Bacteria</taxon>
        <taxon>Bacillati</taxon>
        <taxon>Actinomycetota</taxon>
        <taxon>Actinomycetes</taxon>
        <taxon>Mycobacteriales</taxon>
        <taxon>Tsukamurellaceae</taxon>
        <taxon>Tsukamurella</taxon>
    </lineage>
</organism>
<dbReference type="SMART" id="SM00881">
    <property type="entry name" value="CoA_binding"/>
    <property type="match status" value="1"/>
</dbReference>
<dbReference type="InterPro" id="IPR036291">
    <property type="entry name" value="NAD(P)-bd_dom_sf"/>
</dbReference>
<dbReference type="SUPFAM" id="SSF51735">
    <property type="entry name" value="NAD(P)-binding Rossmann-fold domains"/>
    <property type="match status" value="1"/>
</dbReference>